<dbReference type="SUPFAM" id="SSF81301">
    <property type="entry name" value="Nucleotidyltransferase"/>
    <property type="match status" value="1"/>
</dbReference>
<dbReference type="Pfam" id="PF02811">
    <property type="entry name" value="PHP"/>
    <property type="match status" value="1"/>
</dbReference>
<dbReference type="CDD" id="cd00141">
    <property type="entry name" value="NT_POLXc"/>
    <property type="match status" value="1"/>
</dbReference>
<dbReference type="InterPro" id="IPR022311">
    <property type="entry name" value="PolX-like"/>
</dbReference>
<feature type="domain" description="Polymerase/histidinol phosphatase N-terminal" evidence="8">
    <location>
        <begin position="340"/>
        <end position="420"/>
    </location>
</feature>
<dbReference type="SMART" id="SM00483">
    <property type="entry name" value="POLXc"/>
    <property type="match status" value="1"/>
</dbReference>
<keyword evidence="11" id="KW-1185">Reference proteome</keyword>
<evidence type="ECO:0000259" key="9">
    <source>
        <dbReference type="SMART" id="SM00483"/>
    </source>
</evidence>
<evidence type="ECO:0000256" key="7">
    <source>
        <dbReference type="ARBA" id="ARBA00049244"/>
    </source>
</evidence>
<dbReference type="AlphaFoldDB" id="A0A2S7U720"/>
<protein>
    <recommendedName>
        <fullName evidence="1">DNA-directed DNA polymerase</fullName>
        <ecNumber evidence="1">2.7.7.7</ecNumber>
    </recommendedName>
</protein>
<evidence type="ECO:0000313" key="11">
    <source>
        <dbReference type="Proteomes" id="UP000239907"/>
    </source>
</evidence>
<dbReference type="GO" id="GO:0003677">
    <property type="term" value="F:DNA binding"/>
    <property type="evidence" value="ECO:0007669"/>
    <property type="project" value="InterPro"/>
</dbReference>
<evidence type="ECO:0000256" key="6">
    <source>
        <dbReference type="ARBA" id="ARBA00023204"/>
    </source>
</evidence>
<evidence type="ECO:0000259" key="8">
    <source>
        <dbReference type="SMART" id="SM00481"/>
    </source>
</evidence>
<dbReference type="Gene3D" id="1.10.150.20">
    <property type="entry name" value="5' to 3' exonuclease, C-terminal subdomain"/>
    <property type="match status" value="1"/>
</dbReference>
<dbReference type="GO" id="GO:0003887">
    <property type="term" value="F:DNA-directed DNA polymerase activity"/>
    <property type="evidence" value="ECO:0007669"/>
    <property type="project" value="UniProtKB-KW"/>
</dbReference>
<dbReference type="InterPro" id="IPR047967">
    <property type="entry name" value="PolX_PHP"/>
</dbReference>
<dbReference type="InterPro" id="IPR027421">
    <property type="entry name" value="DNA_pol_lamdba_lyase_dom_sf"/>
</dbReference>
<dbReference type="InterPro" id="IPR002054">
    <property type="entry name" value="DNA-dir_DNA_pol_X"/>
</dbReference>
<dbReference type="PANTHER" id="PTHR36928">
    <property type="entry name" value="PHOSPHATASE YCDX-RELATED"/>
    <property type="match status" value="1"/>
</dbReference>
<evidence type="ECO:0000313" key="10">
    <source>
        <dbReference type="EMBL" id="PQJ30102.1"/>
    </source>
</evidence>
<dbReference type="Pfam" id="PF14791">
    <property type="entry name" value="DNA_pol_B_thumb"/>
    <property type="match status" value="1"/>
</dbReference>
<dbReference type="PRINTS" id="PR00870">
    <property type="entry name" value="DNAPOLXBETA"/>
</dbReference>
<dbReference type="Gene3D" id="1.10.150.110">
    <property type="entry name" value="DNA polymerase beta, N-terminal domain-like"/>
    <property type="match status" value="1"/>
</dbReference>
<dbReference type="InterPro" id="IPR002008">
    <property type="entry name" value="DNA_pol_X_beta-like"/>
</dbReference>
<organism evidence="10 11">
    <name type="scientific">Rubritalea profundi</name>
    <dbReference type="NCBI Taxonomy" id="1658618"/>
    <lineage>
        <taxon>Bacteria</taxon>
        <taxon>Pseudomonadati</taxon>
        <taxon>Verrucomicrobiota</taxon>
        <taxon>Verrucomicrobiia</taxon>
        <taxon>Verrucomicrobiales</taxon>
        <taxon>Rubritaleaceae</taxon>
        <taxon>Rubritalea</taxon>
    </lineage>
</organism>
<dbReference type="Gene3D" id="3.30.460.10">
    <property type="entry name" value="Beta Polymerase, domain 2"/>
    <property type="match status" value="1"/>
</dbReference>
<dbReference type="CDD" id="cd07436">
    <property type="entry name" value="PHP_PolX"/>
    <property type="match status" value="1"/>
</dbReference>
<dbReference type="NCBIfam" id="NF006375">
    <property type="entry name" value="PRK08609.1"/>
    <property type="match status" value="1"/>
</dbReference>
<feature type="domain" description="DNA-directed DNA polymerase X" evidence="9">
    <location>
        <begin position="1"/>
        <end position="316"/>
    </location>
</feature>
<dbReference type="SUPFAM" id="SSF89550">
    <property type="entry name" value="PHP domain-like"/>
    <property type="match status" value="1"/>
</dbReference>
<dbReference type="InterPro" id="IPR029398">
    <property type="entry name" value="PolB_thumb"/>
</dbReference>
<dbReference type="GO" id="GO:0005829">
    <property type="term" value="C:cytosol"/>
    <property type="evidence" value="ECO:0007669"/>
    <property type="project" value="TreeGrafter"/>
</dbReference>
<dbReference type="Proteomes" id="UP000239907">
    <property type="component" value="Unassembled WGS sequence"/>
</dbReference>
<dbReference type="InterPro" id="IPR003141">
    <property type="entry name" value="Pol/His_phosphatase_N"/>
</dbReference>
<dbReference type="EMBL" id="MQWA01000001">
    <property type="protein sequence ID" value="PQJ30102.1"/>
    <property type="molecule type" value="Genomic_DNA"/>
</dbReference>
<dbReference type="GO" id="GO:0006281">
    <property type="term" value="P:DNA repair"/>
    <property type="evidence" value="ECO:0007669"/>
    <property type="project" value="UniProtKB-KW"/>
</dbReference>
<comment type="catalytic activity">
    <reaction evidence="7">
        <text>DNA(n) + a 2'-deoxyribonucleoside 5'-triphosphate = DNA(n+1) + diphosphate</text>
        <dbReference type="Rhea" id="RHEA:22508"/>
        <dbReference type="Rhea" id="RHEA-COMP:17339"/>
        <dbReference type="Rhea" id="RHEA-COMP:17340"/>
        <dbReference type="ChEBI" id="CHEBI:33019"/>
        <dbReference type="ChEBI" id="CHEBI:61560"/>
        <dbReference type="ChEBI" id="CHEBI:173112"/>
        <dbReference type="EC" id="2.7.7.7"/>
    </reaction>
</comment>
<reference evidence="10 11" key="1">
    <citation type="submission" date="2016-12" db="EMBL/GenBank/DDBJ databases">
        <title>Study of bacterial adaptation to deep sea.</title>
        <authorList>
            <person name="Song J."/>
            <person name="Yoshizawa S."/>
            <person name="Kogure K."/>
        </authorList>
    </citation>
    <scope>NUCLEOTIDE SEQUENCE [LARGE SCALE GENOMIC DNA]</scope>
    <source>
        <strain evidence="10 11">SAORIC-165</strain>
    </source>
</reference>
<dbReference type="InterPro" id="IPR010996">
    <property type="entry name" value="HHH_MUS81"/>
</dbReference>
<evidence type="ECO:0000256" key="5">
    <source>
        <dbReference type="ARBA" id="ARBA00022932"/>
    </source>
</evidence>
<keyword evidence="3" id="KW-0548">Nucleotidyltransferase</keyword>
<gene>
    <name evidence="10" type="ORF">BSZ32_17535</name>
</gene>
<dbReference type="Pfam" id="PF14520">
    <property type="entry name" value="HHH_5"/>
    <property type="match status" value="1"/>
</dbReference>
<dbReference type="Pfam" id="PF14716">
    <property type="entry name" value="HHH_8"/>
    <property type="match status" value="1"/>
</dbReference>
<dbReference type="RefSeq" id="WP_105044623.1">
    <property type="nucleotide sequence ID" value="NZ_MQWA01000001.1"/>
</dbReference>
<dbReference type="Gene3D" id="3.20.20.140">
    <property type="entry name" value="Metal-dependent hydrolases"/>
    <property type="match status" value="1"/>
</dbReference>
<name>A0A2S7U720_9BACT</name>
<dbReference type="InterPro" id="IPR037160">
    <property type="entry name" value="DNA_Pol_thumb_sf"/>
</dbReference>
<dbReference type="Gene3D" id="3.30.210.10">
    <property type="entry name" value="DNA polymerase, thumb domain"/>
    <property type="match status" value="1"/>
</dbReference>
<dbReference type="InterPro" id="IPR043519">
    <property type="entry name" value="NT_sf"/>
</dbReference>
<evidence type="ECO:0000256" key="1">
    <source>
        <dbReference type="ARBA" id="ARBA00012417"/>
    </source>
</evidence>
<comment type="caution">
    <text evidence="10">The sequence shown here is derived from an EMBL/GenBank/DDBJ whole genome shotgun (WGS) entry which is preliminary data.</text>
</comment>
<keyword evidence="4" id="KW-0227">DNA damage</keyword>
<dbReference type="EC" id="2.7.7.7" evidence="1"/>
<evidence type="ECO:0000256" key="2">
    <source>
        <dbReference type="ARBA" id="ARBA00022679"/>
    </source>
</evidence>
<dbReference type="GO" id="GO:0008270">
    <property type="term" value="F:zinc ion binding"/>
    <property type="evidence" value="ECO:0007669"/>
    <property type="project" value="TreeGrafter"/>
</dbReference>
<dbReference type="PANTHER" id="PTHR36928:SF1">
    <property type="entry name" value="PHOSPHATASE YCDX-RELATED"/>
    <property type="match status" value="1"/>
</dbReference>
<dbReference type="SUPFAM" id="SSF47802">
    <property type="entry name" value="DNA polymerase beta, N-terminal domain-like"/>
    <property type="match status" value="1"/>
</dbReference>
<sequence>MDREDIADVLDQIALLLELKGENIFKTRAYRNGAEIVRSNDADIVALAKENKLDGIAGLGKALQQKIHELATTGKLEFYENLRAEFPPTLFDLFEIQGLGPKKIKALYDQLKIDSVESLKTACESGSISALKGFAKKTVEKILAAIELREKFASHFRLGDVAVMAETLLDHVRAHPATLRCCHAGSYRRSKEILHDIDILVATDRPAELTEYFSQLDEVAEVIVCGETKVSIRLDGGLQADLRAVSNSAFPFALQYFSGSKEHNVAIRQRALKRGWSLNEYDFTVKEGAEQPPVVHEEADIYQALGLDFIPPELRENRGEIEAAENGKIPRLIELENLRGTFHNHTTASDGRNSLEEMAEAAIELGLEYLGIADHSKASFQANGLYPDRLLRQVAEIKKLNQQWNGSFRLLAGSEVDILKDGTLDFADDILSQLDYVVASVHNSFTLPEKEMTARIIRAMENPHVTMLGHVTGRLLLRREAYAVNIDKIIDCAAATGTIIELNCNPRRLDMDWRHWNKAREKGVKCAINPDAHRLEQLQFLAFGVRLARKGWLSKSDVINTKALPEILDFLSIQ</sequence>
<accession>A0A2S7U720</accession>
<dbReference type="FunFam" id="3.20.20.140:FF:000047">
    <property type="entry name" value="PHP domain-containing protein"/>
    <property type="match status" value="1"/>
</dbReference>
<dbReference type="InterPro" id="IPR050243">
    <property type="entry name" value="PHP_phosphatase"/>
</dbReference>
<dbReference type="InterPro" id="IPR004013">
    <property type="entry name" value="PHP_dom"/>
</dbReference>
<keyword evidence="5" id="KW-0239">DNA-directed DNA polymerase</keyword>
<proteinExistence type="predicted"/>
<dbReference type="InterPro" id="IPR016195">
    <property type="entry name" value="Pol/histidinol_Pase-like"/>
</dbReference>
<dbReference type="GO" id="GO:0042578">
    <property type="term" value="F:phosphoric ester hydrolase activity"/>
    <property type="evidence" value="ECO:0007669"/>
    <property type="project" value="TreeGrafter"/>
</dbReference>
<keyword evidence="2" id="KW-0808">Transferase</keyword>
<evidence type="ECO:0000256" key="3">
    <source>
        <dbReference type="ARBA" id="ARBA00022695"/>
    </source>
</evidence>
<keyword evidence="6" id="KW-0234">DNA repair</keyword>
<dbReference type="SMART" id="SM00481">
    <property type="entry name" value="POLIIIAc"/>
    <property type="match status" value="1"/>
</dbReference>
<evidence type="ECO:0000256" key="4">
    <source>
        <dbReference type="ARBA" id="ARBA00022763"/>
    </source>
</evidence>
<dbReference type="OrthoDB" id="9808747at2"/>
<dbReference type="PIRSF" id="PIRSF005047">
    <property type="entry name" value="UCP005047_YshC"/>
    <property type="match status" value="1"/>
</dbReference>